<dbReference type="Proteomes" id="UP000007174">
    <property type="component" value="Unassembled WGS sequence"/>
</dbReference>
<evidence type="ECO:0000313" key="2">
    <source>
        <dbReference type="Proteomes" id="UP000007174"/>
    </source>
</evidence>
<gene>
    <name evidence="1" type="ORF">CH063_08071</name>
</gene>
<dbReference type="EMBL" id="CACQ02002016">
    <property type="protein sequence ID" value="CCF36520.1"/>
    <property type="molecule type" value="Genomic_DNA"/>
</dbReference>
<sequence length="81" mass="8930">MPRRPDSVASVMTYVAGTTMSRDFVAVSGLERKAAEKAIGSLGKRYAYGLKVEENGRQRWVVDEVGTGYEESRTRATDNTV</sequence>
<organism evidence="1 2">
    <name type="scientific">Colletotrichum higginsianum (strain IMI 349063)</name>
    <name type="common">Crucifer anthracnose fungus</name>
    <dbReference type="NCBI Taxonomy" id="759273"/>
    <lineage>
        <taxon>Eukaryota</taxon>
        <taxon>Fungi</taxon>
        <taxon>Dikarya</taxon>
        <taxon>Ascomycota</taxon>
        <taxon>Pezizomycotina</taxon>
        <taxon>Sordariomycetes</taxon>
        <taxon>Hypocreomycetidae</taxon>
        <taxon>Glomerellales</taxon>
        <taxon>Glomerellaceae</taxon>
        <taxon>Colletotrichum</taxon>
        <taxon>Colletotrichum destructivum species complex</taxon>
    </lineage>
</organism>
<dbReference type="eggNOG" id="ENOG502RR9W">
    <property type="taxonomic scope" value="Eukaryota"/>
</dbReference>
<reference evidence="2" key="1">
    <citation type="journal article" date="2012" name="Nat. Genet.">
        <title>Lifestyle transitions in plant pathogenic Colletotrichum fungi deciphered by genome and transcriptome analyses.</title>
        <authorList>
            <person name="O'Connell R.J."/>
            <person name="Thon M.R."/>
            <person name="Hacquard S."/>
            <person name="Amyotte S.G."/>
            <person name="Kleemann J."/>
            <person name="Torres M.F."/>
            <person name="Damm U."/>
            <person name="Buiate E.A."/>
            <person name="Epstein L."/>
            <person name="Alkan N."/>
            <person name="Altmueller J."/>
            <person name="Alvarado-Balderrama L."/>
            <person name="Bauser C.A."/>
            <person name="Becker C."/>
            <person name="Birren B.W."/>
            <person name="Chen Z."/>
            <person name="Choi J."/>
            <person name="Crouch J.A."/>
            <person name="Duvick J.P."/>
            <person name="Farman M.A."/>
            <person name="Gan P."/>
            <person name="Heiman D."/>
            <person name="Henrissat B."/>
            <person name="Howard R.J."/>
            <person name="Kabbage M."/>
            <person name="Koch C."/>
            <person name="Kracher B."/>
            <person name="Kubo Y."/>
            <person name="Law A.D."/>
            <person name="Lebrun M.-H."/>
            <person name="Lee Y.-H."/>
            <person name="Miyara I."/>
            <person name="Moore N."/>
            <person name="Neumann U."/>
            <person name="Nordstroem K."/>
            <person name="Panaccione D.G."/>
            <person name="Panstruga R."/>
            <person name="Place M."/>
            <person name="Proctor R.H."/>
            <person name="Prusky D."/>
            <person name="Rech G."/>
            <person name="Reinhardt R."/>
            <person name="Rollins J.A."/>
            <person name="Rounsley S."/>
            <person name="Schardl C.L."/>
            <person name="Schwartz D.C."/>
            <person name="Shenoy N."/>
            <person name="Shirasu K."/>
            <person name="Sikhakolli U.R."/>
            <person name="Stueber K."/>
            <person name="Sukno S.A."/>
            <person name="Sweigard J.A."/>
            <person name="Takano Y."/>
            <person name="Takahara H."/>
            <person name="Trail F."/>
            <person name="van der Does H.C."/>
            <person name="Voll L.M."/>
            <person name="Will I."/>
            <person name="Young S."/>
            <person name="Zeng Q."/>
            <person name="Zhang J."/>
            <person name="Zhou S."/>
            <person name="Dickman M.B."/>
            <person name="Schulze-Lefert P."/>
            <person name="Ver Loren van Themaat E."/>
            <person name="Ma L.-J."/>
            <person name="Vaillancourt L.J."/>
        </authorList>
    </citation>
    <scope>NUCLEOTIDE SEQUENCE [LARGE SCALE GENOMIC DNA]</scope>
    <source>
        <strain evidence="2">IMI 349063</strain>
    </source>
</reference>
<proteinExistence type="predicted"/>
<dbReference type="VEuPathDB" id="FungiDB:CH63R_13098"/>
<protein>
    <submittedName>
        <fullName evidence="1">Uncharacterized protein</fullName>
    </submittedName>
</protein>
<name>H1V8G7_COLHI</name>
<dbReference type="HOGENOM" id="CLU_2596489_0_0_1"/>
<feature type="non-terminal residue" evidence="1">
    <location>
        <position position="81"/>
    </location>
</feature>
<accession>H1V8G7</accession>
<evidence type="ECO:0000313" key="1">
    <source>
        <dbReference type="EMBL" id="CCF36520.1"/>
    </source>
</evidence>
<dbReference type="AlphaFoldDB" id="H1V8G7"/>